<name>Q24U36_DESHY</name>
<organism evidence="1 2">
    <name type="scientific">Desulfitobacterium hafniense (strain Y51)</name>
    <dbReference type="NCBI Taxonomy" id="138119"/>
    <lineage>
        <taxon>Bacteria</taxon>
        <taxon>Bacillati</taxon>
        <taxon>Bacillota</taxon>
        <taxon>Clostridia</taxon>
        <taxon>Eubacteriales</taxon>
        <taxon>Desulfitobacteriaceae</taxon>
        <taxon>Desulfitobacterium</taxon>
    </lineage>
</organism>
<gene>
    <name evidence="1" type="ordered locus">DSY2667</name>
</gene>
<sequence>MCIGVVIVHINVAQIRRDENGTAHFDLKEDFSAFESELEGVDFVAPVHVQLQVNNTGKSLIVNGSIETELKAQCGLCLEPFHYQIHQDYEDEWVFAPQATKEQLETALVFHKDEIELTERILEQIVLALPMRFICSSECQGLCPVCGVNLNATSCACSQDKVDPRFAALANWPRED</sequence>
<evidence type="ECO:0000313" key="1">
    <source>
        <dbReference type="EMBL" id="BAE84456.1"/>
    </source>
</evidence>
<dbReference type="PANTHER" id="PTHR34374">
    <property type="entry name" value="LARGE RIBOSOMAL RNA SUBUNIT ACCUMULATION PROTEIN YCED HOMOLOG 1, CHLOROPLASTIC"/>
    <property type="match status" value="1"/>
</dbReference>
<dbReference type="eggNOG" id="COG1399">
    <property type="taxonomic scope" value="Bacteria"/>
</dbReference>
<dbReference type="AlphaFoldDB" id="Q24U36"/>
<reference evidence="1 2" key="1">
    <citation type="journal article" date="2006" name="J. Bacteriol.">
        <title>Complete genome sequence of the dehalorespiring bacterium Desulfitobacterium hafniense Y51 and comparison with Dehalococcoides ethenogenes 195.</title>
        <authorList>
            <person name="Nonaka H."/>
            <person name="Keresztes G."/>
            <person name="Shinoda Y."/>
            <person name="Ikenaga Y."/>
            <person name="Abe M."/>
            <person name="Naito K."/>
            <person name="Inatomi K."/>
            <person name="Furukawa K."/>
            <person name="Inui M."/>
            <person name="Yukawa H."/>
        </authorList>
    </citation>
    <scope>NUCLEOTIDE SEQUENCE [LARGE SCALE GENOMIC DNA]</scope>
    <source>
        <strain evidence="1 2">Y51</strain>
    </source>
</reference>
<dbReference type="PANTHER" id="PTHR34374:SF1">
    <property type="entry name" value="LARGE RIBOSOMAL RNA SUBUNIT ACCUMULATION PROTEIN YCED HOMOLOG 1, CHLOROPLASTIC"/>
    <property type="match status" value="1"/>
</dbReference>
<dbReference type="InterPro" id="IPR003772">
    <property type="entry name" value="YceD"/>
</dbReference>
<proteinExistence type="predicted"/>
<evidence type="ECO:0008006" key="3">
    <source>
        <dbReference type="Google" id="ProtNLM"/>
    </source>
</evidence>
<dbReference type="Proteomes" id="UP000001946">
    <property type="component" value="Chromosome"/>
</dbReference>
<keyword evidence="2" id="KW-1185">Reference proteome</keyword>
<protein>
    <recommendedName>
        <fullName evidence="3">DUF177 domain-containing protein</fullName>
    </recommendedName>
</protein>
<dbReference type="KEGG" id="dsy:DSY2667"/>
<dbReference type="STRING" id="138119.DSY2667"/>
<dbReference type="EMBL" id="AP008230">
    <property type="protein sequence ID" value="BAE84456.1"/>
    <property type="molecule type" value="Genomic_DNA"/>
</dbReference>
<evidence type="ECO:0000313" key="2">
    <source>
        <dbReference type="Proteomes" id="UP000001946"/>
    </source>
</evidence>
<dbReference type="Pfam" id="PF02620">
    <property type="entry name" value="YceD"/>
    <property type="match status" value="1"/>
</dbReference>
<dbReference type="HOGENOM" id="CLU_100236_1_1_9"/>
<accession>Q24U36</accession>